<dbReference type="AlphaFoldDB" id="A0A829HMV0"/>
<gene>
    <name evidence="2" type="ORF">F957_00941</name>
</gene>
<accession>A0A829HMV0</accession>
<dbReference type="InterPro" id="IPR036866">
    <property type="entry name" value="RibonucZ/Hydroxyglut_hydro"/>
</dbReference>
<comment type="caution">
    <text evidence="2">The sequence shown here is derived from an EMBL/GenBank/DDBJ whole genome shotgun (WGS) entry which is preliminary data.</text>
</comment>
<organism evidence="2 3">
    <name type="scientific">Acinetobacter gyllenbergii CIP 110306 = MTCC 11365</name>
    <dbReference type="NCBI Taxonomy" id="1217657"/>
    <lineage>
        <taxon>Bacteria</taxon>
        <taxon>Pseudomonadati</taxon>
        <taxon>Pseudomonadota</taxon>
        <taxon>Gammaproteobacteria</taxon>
        <taxon>Moraxellales</taxon>
        <taxon>Moraxellaceae</taxon>
        <taxon>Acinetobacter</taxon>
    </lineage>
</organism>
<dbReference type="Proteomes" id="UP000014523">
    <property type="component" value="Unassembled WGS sequence"/>
</dbReference>
<sequence>MTAKIDFFPVDNGDMVLVTLESGRTILIDVNIRKSADDENQEDIVDVATLLKEKLQRDAEGRLYVDAFLLTHPDQDHCRGVERHFHLGKPDDWKNDDNEKIIIREMWSSPIIFRRKKEVSETGLCEDANAWWKEARRRVNLYKQTTNKSSIKDGDRILVLGEDKDGKTNDISDILVKTDDQIRKICGIIDNTFTAWLIAPLLVNEEEAKELTGKNRSSTIIRFSIKANDNNEAGLFLVGGDAEVQNWERVWRRNSLKKERLEYNVLLSPHHCSWHSLSHDSWSEKKREAVVDVDARQALAQAKNQAFIIASSKTIQDDENDPPCIRAKEEYEEILNGVNGKFLCVAEECKEDVLTIEITSTGPQLGTKKSGGFFGAEPGVTPRETEKASGRRYA</sequence>
<evidence type="ECO:0000313" key="2">
    <source>
        <dbReference type="EMBL" id="EPF90586.1"/>
    </source>
</evidence>
<dbReference type="EMBL" id="ATGG01000009">
    <property type="protein sequence ID" value="EPF90586.1"/>
    <property type="molecule type" value="Genomic_DNA"/>
</dbReference>
<feature type="region of interest" description="Disordered" evidence="1">
    <location>
        <begin position="367"/>
        <end position="394"/>
    </location>
</feature>
<keyword evidence="3" id="KW-1185">Reference proteome</keyword>
<dbReference type="Gene3D" id="3.60.15.10">
    <property type="entry name" value="Ribonuclease Z/Hydroxyacylglutathione hydrolase-like"/>
    <property type="match status" value="1"/>
</dbReference>
<evidence type="ECO:0000256" key="1">
    <source>
        <dbReference type="SAM" id="MobiDB-lite"/>
    </source>
</evidence>
<name>A0A829HMV0_9GAMM</name>
<protein>
    <recommendedName>
        <fullName evidence="4">Metallohydrolase</fullName>
    </recommendedName>
</protein>
<evidence type="ECO:0000313" key="3">
    <source>
        <dbReference type="Proteomes" id="UP000014523"/>
    </source>
</evidence>
<proteinExistence type="predicted"/>
<feature type="compositionally biased region" description="Basic and acidic residues" evidence="1">
    <location>
        <begin position="383"/>
        <end position="394"/>
    </location>
</feature>
<reference evidence="2 3" key="1">
    <citation type="submission" date="2013-06" db="EMBL/GenBank/DDBJ databases">
        <title>The Genome Sequence of Acinetobacter gyllenbergii CIP 110306.</title>
        <authorList>
            <consortium name="The Broad Institute Genome Sequencing Platform"/>
            <consortium name="The Broad Institute Genome Sequencing Center for Infectious Disease"/>
            <person name="Cerqueira G."/>
            <person name="Feldgarden M."/>
            <person name="Courvalin P."/>
            <person name="Perichon B."/>
            <person name="Grillot-Courvalin C."/>
            <person name="Clermont D."/>
            <person name="Rocha E."/>
            <person name="Yoon E.-J."/>
            <person name="Nemec A."/>
            <person name="Young S.K."/>
            <person name="Zeng Q."/>
            <person name="Gargeya S."/>
            <person name="Fitzgerald M."/>
            <person name="Abouelleil A."/>
            <person name="Alvarado L."/>
            <person name="Berlin A.M."/>
            <person name="Chapman S.B."/>
            <person name="Dewar J."/>
            <person name="Goldberg J."/>
            <person name="Griggs A."/>
            <person name="Gujja S."/>
            <person name="Hansen M."/>
            <person name="Howarth C."/>
            <person name="Imamovic A."/>
            <person name="Larimer J."/>
            <person name="McCowan C."/>
            <person name="Murphy C."/>
            <person name="Pearson M."/>
            <person name="Priest M."/>
            <person name="Roberts A."/>
            <person name="Saif S."/>
            <person name="Shea T."/>
            <person name="Sykes S."/>
            <person name="Wortman J."/>
            <person name="Nusbaum C."/>
            <person name="Birren B."/>
        </authorList>
    </citation>
    <scope>NUCLEOTIDE SEQUENCE [LARGE SCALE GENOMIC DNA]</scope>
    <source>
        <strain evidence="2 3">CIP 110306</strain>
    </source>
</reference>
<evidence type="ECO:0008006" key="4">
    <source>
        <dbReference type="Google" id="ProtNLM"/>
    </source>
</evidence>
<dbReference type="RefSeq" id="WP_016541168.1">
    <property type="nucleotide sequence ID" value="NZ_ASQH01000008.1"/>
</dbReference>
<dbReference type="SUPFAM" id="SSF56281">
    <property type="entry name" value="Metallo-hydrolase/oxidoreductase"/>
    <property type="match status" value="1"/>
</dbReference>